<dbReference type="PANTHER" id="PTHR47595:SF1">
    <property type="entry name" value="MYB_SANT-LIKE DNA-BINDING DOMAIN-CONTAINING PROTEIN"/>
    <property type="match status" value="1"/>
</dbReference>
<keyword evidence="4" id="KW-1185">Reference proteome</keyword>
<accession>A0A452J662</accession>
<dbReference type="Ensembl" id="ENSGAGT00000040740.1">
    <property type="protein sequence ID" value="ENSGAGP00000035988.1"/>
    <property type="gene ID" value="ENSGAGG00000025520.1"/>
</dbReference>
<reference evidence="3" key="2">
    <citation type="submission" date="2025-08" db="UniProtKB">
        <authorList>
            <consortium name="Ensembl"/>
        </authorList>
    </citation>
    <scope>IDENTIFICATION</scope>
</reference>
<dbReference type="PANTHER" id="PTHR47595">
    <property type="entry name" value="HEAT SHOCK 70 KDA PROTEIN 14"/>
    <property type="match status" value="1"/>
</dbReference>
<organism evidence="3 4">
    <name type="scientific">Gopherus agassizii</name>
    <name type="common">Agassiz's desert tortoise</name>
    <dbReference type="NCBI Taxonomy" id="38772"/>
    <lineage>
        <taxon>Eukaryota</taxon>
        <taxon>Metazoa</taxon>
        <taxon>Chordata</taxon>
        <taxon>Craniata</taxon>
        <taxon>Vertebrata</taxon>
        <taxon>Euteleostomi</taxon>
        <taxon>Archelosauria</taxon>
        <taxon>Testudinata</taxon>
        <taxon>Testudines</taxon>
        <taxon>Cryptodira</taxon>
        <taxon>Durocryptodira</taxon>
        <taxon>Testudinoidea</taxon>
        <taxon>Testudinidae</taxon>
        <taxon>Gopherus</taxon>
    </lineage>
</organism>
<feature type="domain" description="Myb/SANT-like DNA-binding" evidence="2">
    <location>
        <begin position="12"/>
        <end position="97"/>
    </location>
</feature>
<dbReference type="STRING" id="38772.ENSGAGP00000035988"/>
<dbReference type="AlphaFoldDB" id="A0A452J662"/>
<dbReference type="Pfam" id="PF13837">
    <property type="entry name" value="Myb_DNA-bind_4"/>
    <property type="match status" value="1"/>
</dbReference>
<proteinExistence type="predicted"/>
<dbReference type="InterPro" id="IPR044822">
    <property type="entry name" value="Myb_DNA-bind_4"/>
</dbReference>
<reference evidence="3" key="3">
    <citation type="submission" date="2025-09" db="UniProtKB">
        <authorList>
            <consortium name="Ensembl"/>
        </authorList>
    </citation>
    <scope>IDENTIFICATION</scope>
</reference>
<evidence type="ECO:0000259" key="2">
    <source>
        <dbReference type="Pfam" id="PF13837"/>
    </source>
</evidence>
<dbReference type="Gene3D" id="1.10.10.60">
    <property type="entry name" value="Homeodomain-like"/>
    <property type="match status" value="1"/>
</dbReference>
<feature type="compositionally biased region" description="Polar residues" evidence="1">
    <location>
        <begin position="138"/>
        <end position="158"/>
    </location>
</feature>
<evidence type="ECO:0000256" key="1">
    <source>
        <dbReference type="SAM" id="MobiDB-lite"/>
    </source>
</evidence>
<dbReference type="FunFam" id="1.10.10.60:FF:000032">
    <property type="entry name" value="Zinc finger and SCAN domain-containing 20"/>
    <property type="match status" value="1"/>
</dbReference>
<reference evidence="4" key="1">
    <citation type="journal article" date="2017" name="PLoS ONE">
        <title>The Agassiz's desert tortoise genome provides a resource for the conservation of a threatened species.</title>
        <authorList>
            <person name="Tollis M."/>
            <person name="DeNardo D.F."/>
            <person name="Cornelius J.A."/>
            <person name="Dolby G.A."/>
            <person name="Edwards T."/>
            <person name="Henen B.T."/>
            <person name="Karl A.E."/>
            <person name="Murphy R.W."/>
            <person name="Kusumi K."/>
        </authorList>
    </citation>
    <scope>NUCLEOTIDE SEQUENCE [LARGE SCALE GENOMIC DNA]</scope>
</reference>
<feature type="region of interest" description="Disordered" evidence="1">
    <location>
        <begin position="122"/>
        <end position="182"/>
    </location>
</feature>
<evidence type="ECO:0000313" key="4">
    <source>
        <dbReference type="Proteomes" id="UP000291020"/>
    </source>
</evidence>
<sequence length="182" mass="20404">MQSPENRKRAPAWTAWEVLDLIAIWGEDSVLTELRSKRRNEKIFEKISKAMMEKGHTRDSVQCRVKVKELRQAYQKTKGRSGSGPKTCRFYTELHAILGGSATTTPPLSVDSQVGVVISAMPEDSADREDGEEDELAETTQDPFSPTARSFFSSRQNYPPSPPKPVAQTMKPWKQPLVSVPL</sequence>
<name>A0A452J662_9SAUR</name>
<dbReference type="Proteomes" id="UP000291020">
    <property type="component" value="Unassembled WGS sequence"/>
</dbReference>
<evidence type="ECO:0000313" key="3">
    <source>
        <dbReference type="Ensembl" id="ENSGAGP00000035988.1"/>
    </source>
</evidence>
<protein>
    <recommendedName>
        <fullName evidence="2">Myb/SANT-like DNA-binding domain-containing protein</fullName>
    </recommendedName>
</protein>
<feature type="compositionally biased region" description="Acidic residues" evidence="1">
    <location>
        <begin position="124"/>
        <end position="137"/>
    </location>
</feature>